<evidence type="ECO:0000313" key="2">
    <source>
        <dbReference type="Proteomes" id="UP000327044"/>
    </source>
</evidence>
<gene>
    <name evidence="1" type="ORF">PPYR_00080</name>
</gene>
<dbReference type="InParanoid" id="A0A5N4B128"/>
<organism evidence="1 2">
    <name type="scientific">Photinus pyralis</name>
    <name type="common">Common eastern firefly</name>
    <name type="synonym">Lampyris pyralis</name>
    <dbReference type="NCBI Taxonomy" id="7054"/>
    <lineage>
        <taxon>Eukaryota</taxon>
        <taxon>Metazoa</taxon>
        <taxon>Ecdysozoa</taxon>
        <taxon>Arthropoda</taxon>
        <taxon>Hexapoda</taxon>
        <taxon>Insecta</taxon>
        <taxon>Pterygota</taxon>
        <taxon>Neoptera</taxon>
        <taxon>Endopterygota</taxon>
        <taxon>Coleoptera</taxon>
        <taxon>Polyphaga</taxon>
        <taxon>Elateriformia</taxon>
        <taxon>Elateroidea</taxon>
        <taxon>Lampyridae</taxon>
        <taxon>Lampyrinae</taxon>
        <taxon>Photinus</taxon>
    </lineage>
</organism>
<dbReference type="EMBL" id="VVIM01000001">
    <property type="protein sequence ID" value="KAB0803110.1"/>
    <property type="molecule type" value="Genomic_DNA"/>
</dbReference>
<comment type="caution">
    <text evidence="1">The sequence shown here is derived from an EMBL/GenBank/DDBJ whole genome shotgun (WGS) entry which is preliminary data.</text>
</comment>
<reference evidence="1 2" key="1">
    <citation type="journal article" date="2018" name="Elife">
        <title>Firefly genomes illuminate parallel origins of bioluminescence in beetles.</title>
        <authorList>
            <person name="Fallon T.R."/>
            <person name="Lower S.E."/>
            <person name="Chang C.H."/>
            <person name="Bessho-Uehara M."/>
            <person name="Martin G.J."/>
            <person name="Bewick A.J."/>
            <person name="Behringer M."/>
            <person name="Debat H.J."/>
            <person name="Wong I."/>
            <person name="Day J.C."/>
            <person name="Suvorov A."/>
            <person name="Silva C.J."/>
            <person name="Stanger-Hall K.F."/>
            <person name="Hall D.W."/>
            <person name="Schmitz R.J."/>
            <person name="Nelson D.R."/>
            <person name="Lewis S.M."/>
            <person name="Shigenobu S."/>
            <person name="Bybee S.M."/>
            <person name="Larracuente A.M."/>
            <person name="Oba Y."/>
            <person name="Weng J.K."/>
        </authorList>
    </citation>
    <scope>NUCLEOTIDE SEQUENCE [LARGE SCALE GENOMIC DNA]</scope>
    <source>
        <strain evidence="1">1611_PpyrPB1</strain>
        <tissue evidence="1">Whole body</tissue>
    </source>
</reference>
<protein>
    <submittedName>
        <fullName evidence="1">Uncharacterized protein</fullName>
    </submittedName>
</protein>
<name>A0A5N4B128_PHOPY</name>
<keyword evidence="2" id="KW-1185">Reference proteome</keyword>
<dbReference type="AlphaFoldDB" id="A0A5N4B128"/>
<accession>A0A5N4B128</accession>
<evidence type="ECO:0000313" key="1">
    <source>
        <dbReference type="EMBL" id="KAB0803110.1"/>
    </source>
</evidence>
<sequence length="247" mass="28101">MAKSKLYLSQPRKSKKLRMKKIALMRWKAIGKNSQNVPKLQSVGTNENQISTETILDFEGQLVVSNHTDCREQMMDEFINSKSSCYIDSDISNAGSVRDCSDNEISGDDSEDRSLVYEQSDMDISEDTDLEELCYEKATANSSLFKTSGRRIVNISYLFSQLKSLKHEGKCVKRKKFATTDRSYGPEASNIIADMDEALYTKKCNEFLRELDQADKELIFRSSLLQSGSVVWKSERMKRITASNFGK</sequence>
<proteinExistence type="predicted"/>
<dbReference type="Proteomes" id="UP000327044">
    <property type="component" value="Unassembled WGS sequence"/>
</dbReference>